<gene>
    <name evidence="2" type="ORF">I6I88_00800</name>
    <name evidence="3" type="ORF">NCTC11179_03243</name>
</gene>
<evidence type="ECO:0000313" key="5">
    <source>
        <dbReference type="Proteomes" id="UP000596202"/>
    </source>
</evidence>
<evidence type="ECO:0000313" key="4">
    <source>
        <dbReference type="Proteomes" id="UP000255024"/>
    </source>
</evidence>
<reference evidence="3 4" key="1">
    <citation type="submission" date="2018-06" db="EMBL/GenBank/DDBJ databases">
        <authorList>
            <consortium name="Pathogen Informatics"/>
            <person name="Doyle S."/>
        </authorList>
    </citation>
    <scope>NUCLEOTIDE SEQUENCE [LARGE SCALE GENOMIC DNA]</scope>
    <source>
        <strain evidence="3 4">NCTC11179</strain>
    </source>
</reference>
<sequence length="98" mass="10757">MKKAIGIASFIALLATACTQQQPTQNLESLDKKSAREVTLKTVISGDSIYHITAQTIWVNGKMVQQKADTITTAKNFSDWGDSQPTSLEKIPIYVTVE</sequence>
<name>A0A378U370_MYROD</name>
<feature type="signal peptide" evidence="1">
    <location>
        <begin position="1"/>
        <end position="17"/>
    </location>
</feature>
<organism evidence="3 4">
    <name type="scientific">Myroides odoratus</name>
    <name type="common">Flavobacterium odoratum</name>
    <dbReference type="NCBI Taxonomy" id="256"/>
    <lineage>
        <taxon>Bacteria</taxon>
        <taxon>Pseudomonadati</taxon>
        <taxon>Bacteroidota</taxon>
        <taxon>Flavobacteriia</taxon>
        <taxon>Flavobacteriales</taxon>
        <taxon>Flavobacteriaceae</taxon>
        <taxon>Myroides</taxon>
    </lineage>
</organism>
<dbReference type="PROSITE" id="PS51257">
    <property type="entry name" value="PROKAR_LIPOPROTEIN"/>
    <property type="match status" value="1"/>
</dbReference>
<proteinExistence type="predicted"/>
<dbReference type="Proteomes" id="UP000596202">
    <property type="component" value="Chromosome"/>
</dbReference>
<evidence type="ECO:0000256" key="1">
    <source>
        <dbReference type="SAM" id="SignalP"/>
    </source>
</evidence>
<protein>
    <submittedName>
        <fullName evidence="3">Uncharacterized protein</fullName>
    </submittedName>
</protein>
<feature type="chain" id="PRO_5039986851" evidence="1">
    <location>
        <begin position="18"/>
        <end position="98"/>
    </location>
</feature>
<evidence type="ECO:0000313" key="2">
    <source>
        <dbReference type="EMBL" id="QQU00348.1"/>
    </source>
</evidence>
<keyword evidence="1" id="KW-0732">Signal</keyword>
<dbReference type="OrthoDB" id="710739at2"/>
<evidence type="ECO:0000313" key="3">
    <source>
        <dbReference type="EMBL" id="STZ69729.1"/>
    </source>
</evidence>
<dbReference type="AlphaFoldDB" id="A0A378U370"/>
<dbReference type="Proteomes" id="UP000255024">
    <property type="component" value="Unassembled WGS sequence"/>
</dbReference>
<reference evidence="2 5" key="2">
    <citation type="submission" date="2021-01" db="EMBL/GenBank/DDBJ databases">
        <title>FDA dAtabase for Regulatory Grade micrObial Sequences (FDA-ARGOS): Supporting development and validation of Infectious Disease Dx tests.</title>
        <authorList>
            <person name="Sproer C."/>
            <person name="Gronow S."/>
            <person name="Severitt S."/>
            <person name="Schroder I."/>
            <person name="Tallon L."/>
            <person name="Sadzewicz L."/>
            <person name="Zhao X."/>
            <person name="Boylan J."/>
            <person name="Ott S."/>
            <person name="Bowen H."/>
            <person name="Vavikolanu K."/>
            <person name="Mehta A."/>
            <person name="Aluvathingal J."/>
            <person name="Nadendla S."/>
            <person name="Lowell S."/>
            <person name="Myers T."/>
            <person name="Yan Y."/>
            <person name="Sichtig H."/>
        </authorList>
    </citation>
    <scope>NUCLEOTIDE SEQUENCE [LARGE SCALE GENOMIC DNA]</scope>
    <source>
        <strain evidence="2 5">FDAARGOS_1131</strain>
    </source>
</reference>
<dbReference type="GeneID" id="93526166"/>
<dbReference type="RefSeq" id="WP_002989677.1">
    <property type="nucleotide sequence ID" value="NZ_CP068107.1"/>
</dbReference>
<dbReference type="EMBL" id="CP068108">
    <property type="protein sequence ID" value="QQU00348.1"/>
    <property type="molecule type" value="Genomic_DNA"/>
</dbReference>
<accession>A0A378U370</accession>
<keyword evidence="4" id="KW-1185">Reference proteome</keyword>
<dbReference type="EMBL" id="UGQL01000002">
    <property type="protein sequence ID" value="STZ69729.1"/>
    <property type="molecule type" value="Genomic_DNA"/>
</dbReference>